<dbReference type="Proteomes" id="UP000198546">
    <property type="component" value="Chromosome i"/>
</dbReference>
<evidence type="ECO:0000259" key="1">
    <source>
        <dbReference type="PROSITE" id="PS51462"/>
    </source>
</evidence>
<dbReference type="InterPro" id="IPR000086">
    <property type="entry name" value="NUDIX_hydrolase_dom"/>
</dbReference>
<proteinExistence type="predicted"/>
<name>A0A1G7AH17_9ACTN</name>
<dbReference type="EMBL" id="LT629688">
    <property type="protein sequence ID" value="SDE14020.1"/>
    <property type="molecule type" value="Genomic_DNA"/>
</dbReference>
<protein>
    <submittedName>
        <fullName evidence="2">ADP-ribose pyrophosphatase YjhB, NUDIX family</fullName>
    </submittedName>
</protein>
<feature type="domain" description="Nudix hydrolase" evidence="1">
    <location>
        <begin position="1"/>
        <end position="131"/>
    </location>
</feature>
<evidence type="ECO:0000313" key="3">
    <source>
        <dbReference type="Proteomes" id="UP000198546"/>
    </source>
</evidence>
<evidence type="ECO:0000313" key="2">
    <source>
        <dbReference type="EMBL" id="SDE14020.1"/>
    </source>
</evidence>
<gene>
    <name evidence="2" type="ORF">SAMN04489747_2612</name>
</gene>
<accession>A0A1G7AH17</accession>
<keyword evidence="3" id="KW-1185">Reference proteome</keyword>
<sequence>MVRPSVRAIIFSNDLQRVLVQRPSDSPGTNYAFIGGEYEIGDTFEARLRAEIEEETNARLVSWEYLFVVENRFMAGDKQIHGLEHYLRATIDREDVEPREPHLVQEWLPVADVTSVVLRPVVVRDLIGTQLTTVRHLVIDGWSPDLTQQ</sequence>
<dbReference type="Pfam" id="PF00293">
    <property type="entry name" value="NUDIX"/>
    <property type="match status" value="1"/>
</dbReference>
<dbReference type="PROSITE" id="PS51462">
    <property type="entry name" value="NUDIX"/>
    <property type="match status" value="1"/>
</dbReference>
<dbReference type="InterPro" id="IPR015797">
    <property type="entry name" value="NUDIX_hydrolase-like_dom_sf"/>
</dbReference>
<dbReference type="Gene3D" id="3.90.79.10">
    <property type="entry name" value="Nucleoside Triphosphate Pyrophosphohydrolase"/>
    <property type="match status" value="1"/>
</dbReference>
<reference evidence="2 3" key="1">
    <citation type="submission" date="2016-10" db="EMBL/GenBank/DDBJ databases">
        <authorList>
            <person name="de Groot N.N."/>
        </authorList>
    </citation>
    <scope>NUCLEOTIDE SEQUENCE [LARGE SCALE GENOMIC DNA]</scope>
    <source>
        <strain evidence="2 3">MON 2.2</strain>
    </source>
</reference>
<dbReference type="SUPFAM" id="SSF55811">
    <property type="entry name" value="Nudix"/>
    <property type="match status" value="1"/>
</dbReference>
<organism evidence="2 3">
    <name type="scientific">Auraticoccus monumenti</name>
    <dbReference type="NCBI Taxonomy" id="675864"/>
    <lineage>
        <taxon>Bacteria</taxon>
        <taxon>Bacillati</taxon>
        <taxon>Actinomycetota</taxon>
        <taxon>Actinomycetes</taxon>
        <taxon>Propionibacteriales</taxon>
        <taxon>Propionibacteriaceae</taxon>
        <taxon>Auraticoccus</taxon>
    </lineage>
</organism>
<dbReference type="AlphaFoldDB" id="A0A1G7AH17"/>